<dbReference type="InterPro" id="IPR015865">
    <property type="entry name" value="Riboflavin_kinase_bac/euk"/>
</dbReference>
<accession>A0A1W1VW24</accession>
<comment type="similarity">
    <text evidence="15">Belongs to the ribF family.</text>
</comment>
<reference evidence="17" key="1">
    <citation type="submission" date="2017-04" db="EMBL/GenBank/DDBJ databases">
        <authorList>
            <person name="Afonso C.L."/>
            <person name="Miller P.J."/>
            <person name="Scott M.A."/>
            <person name="Spackman E."/>
            <person name="Goraichik I."/>
            <person name="Dimitrov K.M."/>
            <person name="Suarez D.L."/>
            <person name="Swayne D.E."/>
        </authorList>
    </citation>
    <scope>NUCLEOTIDE SEQUENCE [LARGE SCALE GENOMIC DNA]</scope>
    <source>
        <strain evidence="17">DSM 11622</strain>
    </source>
</reference>
<keyword evidence="7 15" id="KW-0548">Nucleotidyltransferase</keyword>
<keyword evidence="9 15" id="KW-0418">Kinase</keyword>
<dbReference type="GO" id="GO:0005524">
    <property type="term" value="F:ATP binding"/>
    <property type="evidence" value="ECO:0007669"/>
    <property type="project" value="UniProtKB-UniRule"/>
</dbReference>
<comment type="pathway">
    <text evidence="3 15">Cofactor biosynthesis; FMN biosynthesis; FMN from riboflavin (ATP route): step 1/1.</text>
</comment>
<dbReference type="SUPFAM" id="SSF82114">
    <property type="entry name" value="Riboflavin kinase-like"/>
    <property type="match status" value="1"/>
</dbReference>
<dbReference type="FunFam" id="3.40.50.620:FF:000021">
    <property type="entry name" value="Riboflavin biosynthesis protein"/>
    <property type="match status" value="1"/>
</dbReference>
<evidence type="ECO:0000256" key="2">
    <source>
        <dbReference type="ARBA" id="ARBA00004726"/>
    </source>
</evidence>
<dbReference type="GO" id="GO:0009398">
    <property type="term" value="P:FMN biosynthetic process"/>
    <property type="evidence" value="ECO:0007669"/>
    <property type="project" value="UniProtKB-UniRule"/>
</dbReference>
<dbReference type="InterPro" id="IPR002606">
    <property type="entry name" value="Riboflavin_kinase_bac"/>
</dbReference>
<evidence type="ECO:0000259" key="16">
    <source>
        <dbReference type="SMART" id="SM00904"/>
    </source>
</evidence>
<evidence type="ECO:0000256" key="14">
    <source>
        <dbReference type="ARBA" id="ARBA00049494"/>
    </source>
</evidence>
<dbReference type="Gene3D" id="3.40.50.620">
    <property type="entry name" value="HUPs"/>
    <property type="match status" value="1"/>
</dbReference>
<evidence type="ECO:0000256" key="3">
    <source>
        <dbReference type="ARBA" id="ARBA00005201"/>
    </source>
</evidence>
<dbReference type="NCBIfam" id="NF004160">
    <property type="entry name" value="PRK05627.1-3"/>
    <property type="match status" value="1"/>
</dbReference>
<dbReference type="InterPro" id="IPR014729">
    <property type="entry name" value="Rossmann-like_a/b/a_fold"/>
</dbReference>
<keyword evidence="11 15" id="KW-0067">ATP-binding</keyword>
<evidence type="ECO:0000256" key="8">
    <source>
        <dbReference type="ARBA" id="ARBA00022741"/>
    </source>
</evidence>
<dbReference type="SUPFAM" id="SSF52374">
    <property type="entry name" value="Nucleotidylyl transferase"/>
    <property type="match status" value="1"/>
</dbReference>
<dbReference type="PIRSF" id="PIRSF004491">
    <property type="entry name" value="FAD_Synth"/>
    <property type="match status" value="1"/>
</dbReference>
<evidence type="ECO:0000313" key="17">
    <source>
        <dbReference type="EMBL" id="SMB97569.1"/>
    </source>
</evidence>
<evidence type="ECO:0000256" key="10">
    <source>
        <dbReference type="ARBA" id="ARBA00022827"/>
    </source>
</evidence>
<dbReference type="UniPathway" id="UPA00277">
    <property type="reaction ID" value="UER00407"/>
</dbReference>
<evidence type="ECO:0000256" key="4">
    <source>
        <dbReference type="ARBA" id="ARBA00022630"/>
    </source>
</evidence>
<evidence type="ECO:0000256" key="5">
    <source>
        <dbReference type="ARBA" id="ARBA00022643"/>
    </source>
</evidence>
<comment type="catalytic activity">
    <reaction evidence="13 15">
        <text>riboflavin + ATP = FMN + ADP + H(+)</text>
        <dbReference type="Rhea" id="RHEA:14357"/>
        <dbReference type="ChEBI" id="CHEBI:15378"/>
        <dbReference type="ChEBI" id="CHEBI:30616"/>
        <dbReference type="ChEBI" id="CHEBI:57986"/>
        <dbReference type="ChEBI" id="CHEBI:58210"/>
        <dbReference type="ChEBI" id="CHEBI:456216"/>
        <dbReference type="EC" id="2.7.1.26"/>
    </reaction>
</comment>
<organism evidence="17 18">
    <name type="scientific">Hymenobacter roseosalivarius DSM 11622</name>
    <dbReference type="NCBI Taxonomy" id="645990"/>
    <lineage>
        <taxon>Bacteria</taxon>
        <taxon>Pseudomonadati</taxon>
        <taxon>Bacteroidota</taxon>
        <taxon>Cytophagia</taxon>
        <taxon>Cytophagales</taxon>
        <taxon>Hymenobacteraceae</taxon>
        <taxon>Hymenobacter</taxon>
    </lineage>
</organism>
<keyword evidence="8 15" id="KW-0547">Nucleotide-binding</keyword>
<keyword evidence="18" id="KW-1185">Reference proteome</keyword>
<evidence type="ECO:0000256" key="6">
    <source>
        <dbReference type="ARBA" id="ARBA00022679"/>
    </source>
</evidence>
<evidence type="ECO:0000256" key="11">
    <source>
        <dbReference type="ARBA" id="ARBA00022840"/>
    </source>
</evidence>
<keyword evidence="12" id="KW-0511">Multifunctional enzyme</keyword>
<keyword evidence="6 15" id="KW-0808">Transferase</keyword>
<dbReference type="OrthoDB" id="9803667at2"/>
<sequence length="317" mass="35083">MQVFRDPAQFPFLGQAVVTSGTFDGVHVGHQRILQRLLEVARQSGGPAVVITYWPHPRMVLDPPPTHPEPLDLQLLSTLDERIERLEQFGVDYLLIVPFTREFAQLTSEEYIQQLLLRTVGAKKLVIGYDHRFGKNREGGFEYFSKHADRYGLEVEEIPREDVDAVGVSSTRIRRALLSGDIATANRHLGYSYSLTGNVVRGQQLGRTIGFPTANLELAEASKLVPAHGVYAVLATTAAGDVQPGMLNIGVRPTVGGNLAQTIEVHLLDFSGDIYDQPLTIQLIARLRDEQKFADLDELKVQLAKDSDAARRHLVGG</sequence>
<dbReference type="GO" id="GO:0009231">
    <property type="term" value="P:riboflavin biosynthetic process"/>
    <property type="evidence" value="ECO:0007669"/>
    <property type="project" value="InterPro"/>
</dbReference>
<dbReference type="Gene3D" id="2.40.30.30">
    <property type="entry name" value="Riboflavin kinase-like"/>
    <property type="match status" value="1"/>
</dbReference>
<dbReference type="UniPathway" id="UPA00276">
    <property type="reaction ID" value="UER00406"/>
</dbReference>
<dbReference type="NCBIfam" id="TIGR00083">
    <property type="entry name" value="ribF"/>
    <property type="match status" value="1"/>
</dbReference>
<keyword evidence="5 15" id="KW-0288">FMN</keyword>
<keyword evidence="4 15" id="KW-0285">Flavoprotein</keyword>
<protein>
    <recommendedName>
        <fullName evidence="15">Riboflavin biosynthesis protein</fullName>
    </recommendedName>
    <domain>
        <recommendedName>
            <fullName evidence="15">Riboflavin kinase</fullName>
            <ecNumber evidence="15">2.7.1.26</ecNumber>
        </recommendedName>
        <alternativeName>
            <fullName evidence="15">Flavokinase</fullName>
        </alternativeName>
    </domain>
    <domain>
        <recommendedName>
            <fullName evidence="15">FMN adenylyltransferase</fullName>
            <ecNumber evidence="15">2.7.7.2</ecNumber>
        </recommendedName>
        <alternativeName>
            <fullName evidence="15">FAD pyrophosphorylase</fullName>
        </alternativeName>
        <alternativeName>
            <fullName evidence="15">FAD synthase</fullName>
        </alternativeName>
    </domain>
</protein>
<name>A0A1W1VW24_9BACT</name>
<gene>
    <name evidence="17" type="ORF">SAMN00120144_1553</name>
</gene>
<evidence type="ECO:0000256" key="9">
    <source>
        <dbReference type="ARBA" id="ARBA00022777"/>
    </source>
</evidence>
<dbReference type="Proteomes" id="UP000192266">
    <property type="component" value="Unassembled WGS sequence"/>
</dbReference>
<evidence type="ECO:0000256" key="15">
    <source>
        <dbReference type="PIRNR" id="PIRNR004491"/>
    </source>
</evidence>
<dbReference type="GO" id="GO:0008531">
    <property type="term" value="F:riboflavin kinase activity"/>
    <property type="evidence" value="ECO:0007669"/>
    <property type="project" value="UniProtKB-UniRule"/>
</dbReference>
<evidence type="ECO:0000256" key="7">
    <source>
        <dbReference type="ARBA" id="ARBA00022695"/>
    </source>
</evidence>
<dbReference type="Pfam" id="PF06574">
    <property type="entry name" value="FAD_syn"/>
    <property type="match status" value="1"/>
</dbReference>
<dbReference type="InterPro" id="IPR023468">
    <property type="entry name" value="Riboflavin_kinase"/>
</dbReference>
<evidence type="ECO:0000256" key="13">
    <source>
        <dbReference type="ARBA" id="ARBA00047880"/>
    </source>
</evidence>
<dbReference type="EC" id="2.7.7.2" evidence="15"/>
<comment type="pathway">
    <text evidence="2 15">Cofactor biosynthesis; FAD biosynthesis; FAD from FMN: step 1/1.</text>
</comment>
<dbReference type="EMBL" id="FWWW01000076">
    <property type="protein sequence ID" value="SMB97569.1"/>
    <property type="molecule type" value="Genomic_DNA"/>
</dbReference>
<dbReference type="EC" id="2.7.1.26" evidence="15"/>
<dbReference type="GO" id="GO:0006747">
    <property type="term" value="P:FAD biosynthetic process"/>
    <property type="evidence" value="ECO:0007669"/>
    <property type="project" value="UniProtKB-UniRule"/>
</dbReference>
<evidence type="ECO:0000256" key="1">
    <source>
        <dbReference type="ARBA" id="ARBA00002121"/>
    </source>
</evidence>
<dbReference type="AlphaFoldDB" id="A0A1W1VW24"/>
<proteinExistence type="inferred from homology"/>
<dbReference type="STRING" id="645990.SAMN00120144_1553"/>
<comment type="function">
    <text evidence="1">Catalyzes the phosphorylation of riboflavin to FMN followed by the adenylation of FMN to FAD.</text>
</comment>
<dbReference type="PANTHER" id="PTHR22749">
    <property type="entry name" value="RIBOFLAVIN KINASE/FMN ADENYLYLTRANSFERASE"/>
    <property type="match status" value="1"/>
</dbReference>
<evidence type="ECO:0000256" key="12">
    <source>
        <dbReference type="ARBA" id="ARBA00023268"/>
    </source>
</evidence>
<dbReference type="Pfam" id="PF01687">
    <property type="entry name" value="Flavokinase"/>
    <property type="match status" value="1"/>
</dbReference>
<dbReference type="RefSeq" id="WP_084446549.1">
    <property type="nucleotide sequence ID" value="NZ_FWWW01000076.1"/>
</dbReference>
<dbReference type="GO" id="GO:0003919">
    <property type="term" value="F:FMN adenylyltransferase activity"/>
    <property type="evidence" value="ECO:0007669"/>
    <property type="project" value="UniProtKB-UniRule"/>
</dbReference>
<dbReference type="InterPro" id="IPR015864">
    <property type="entry name" value="FAD_synthase"/>
</dbReference>
<dbReference type="NCBIfam" id="NF004162">
    <property type="entry name" value="PRK05627.1-5"/>
    <property type="match status" value="1"/>
</dbReference>
<keyword evidence="10 15" id="KW-0274">FAD</keyword>
<comment type="catalytic activity">
    <reaction evidence="14 15">
        <text>FMN + ATP + H(+) = FAD + diphosphate</text>
        <dbReference type="Rhea" id="RHEA:17237"/>
        <dbReference type="ChEBI" id="CHEBI:15378"/>
        <dbReference type="ChEBI" id="CHEBI:30616"/>
        <dbReference type="ChEBI" id="CHEBI:33019"/>
        <dbReference type="ChEBI" id="CHEBI:57692"/>
        <dbReference type="ChEBI" id="CHEBI:58210"/>
        <dbReference type="EC" id="2.7.7.2"/>
    </reaction>
</comment>
<dbReference type="SMART" id="SM00904">
    <property type="entry name" value="Flavokinase"/>
    <property type="match status" value="1"/>
</dbReference>
<dbReference type="CDD" id="cd02064">
    <property type="entry name" value="FAD_synthetase_N"/>
    <property type="match status" value="1"/>
</dbReference>
<dbReference type="InterPro" id="IPR023465">
    <property type="entry name" value="Riboflavin_kinase_dom_sf"/>
</dbReference>
<feature type="domain" description="Riboflavin kinase" evidence="16">
    <location>
        <begin position="188"/>
        <end position="315"/>
    </location>
</feature>
<dbReference type="PANTHER" id="PTHR22749:SF6">
    <property type="entry name" value="RIBOFLAVIN KINASE"/>
    <property type="match status" value="1"/>
</dbReference>
<evidence type="ECO:0000313" key="18">
    <source>
        <dbReference type="Proteomes" id="UP000192266"/>
    </source>
</evidence>